<dbReference type="Proteomes" id="UP000199423">
    <property type="component" value="Unassembled WGS sequence"/>
</dbReference>
<feature type="region of interest" description="Disordered" evidence="1">
    <location>
        <begin position="226"/>
        <end position="247"/>
    </location>
</feature>
<reference evidence="4" key="1">
    <citation type="submission" date="2016-10" db="EMBL/GenBank/DDBJ databases">
        <authorList>
            <person name="Varghese N."/>
            <person name="Submissions S."/>
        </authorList>
    </citation>
    <scope>NUCLEOTIDE SEQUENCE [LARGE SCALE GENOMIC DNA]</scope>
    <source>
        <strain evidence="4">DSM 1565</strain>
    </source>
</reference>
<proteinExistence type="predicted"/>
<dbReference type="AlphaFoldDB" id="A0A1I7NRX7"/>
<dbReference type="EMBL" id="FPCH01000003">
    <property type="protein sequence ID" value="SFV37360.1"/>
    <property type="molecule type" value="Genomic_DNA"/>
</dbReference>
<keyword evidence="2" id="KW-0812">Transmembrane</keyword>
<feature type="transmembrane region" description="Helical" evidence="2">
    <location>
        <begin position="16"/>
        <end position="36"/>
    </location>
</feature>
<dbReference type="SUPFAM" id="SSF54523">
    <property type="entry name" value="Pili subunits"/>
    <property type="match status" value="1"/>
</dbReference>
<sequence length="247" mass="26970">MDSNATAMASPRRDSGFTLIELLVSLTILTGVLAILSSTLRTLSQHWNANANRLERIEMVARAFDIFQRDVSGLQRLIVTNDNKQRFLFTGTPNRLSFVTIEPPYPTVPGPYFIDYSIAPNGPSVDLVRARAPYVTNMQAFPGATPANRVSLMQGPFKYQFSYALKEKPDAAWTPTWRQQNKLPGVIRLEIIDLANGGYASQPFVAALRTDAEISCIGEGSSECSPKTGGELTRIGDQSAALGTAGR</sequence>
<evidence type="ECO:0000313" key="4">
    <source>
        <dbReference type="Proteomes" id="UP000199423"/>
    </source>
</evidence>
<protein>
    <submittedName>
        <fullName evidence="3">General secretion pathway protein J</fullName>
    </submittedName>
</protein>
<dbReference type="InterPro" id="IPR012902">
    <property type="entry name" value="N_methyl_site"/>
</dbReference>
<keyword evidence="2" id="KW-1133">Transmembrane helix</keyword>
<evidence type="ECO:0000256" key="2">
    <source>
        <dbReference type="SAM" id="Phobius"/>
    </source>
</evidence>
<name>A0A1I7NRX7_9HYPH</name>
<accession>A0A1I7NRX7</accession>
<gene>
    <name evidence="3" type="ORF">SAMN04488557_3123</name>
</gene>
<dbReference type="Pfam" id="PF07963">
    <property type="entry name" value="N_methyl"/>
    <property type="match status" value="1"/>
</dbReference>
<dbReference type="InterPro" id="IPR045584">
    <property type="entry name" value="Pilin-like"/>
</dbReference>
<dbReference type="PROSITE" id="PS00409">
    <property type="entry name" value="PROKAR_NTER_METHYL"/>
    <property type="match status" value="1"/>
</dbReference>
<keyword evidence="4" id="KW-1185">Reference proteome</keyword>
<evidence type="ECO:0000256" key="1">
    <source>
        <dbReference type="SAM" id="MobiDB-lite"/>
    </source>
</evidence>
<keyword evidence="2" id="KW-0472">Membrane</keyword>
<dbReference type="STRING" id="51670.SAMN04488557_3123"/>
<organism evidence="3 4">
    <name type="scientific">Hyphomicrobium facile</name>
    <dbReference type="NCBI Taxonomy" id="51670"/>
    <lineage>
        <taxon>Bacteria</taxon>
        <taxon>Pseudomonadati</taxon>
        <taxon>Pseudomonadota</taxon>
        <taxon>Alphaproteobacteria</taxon>
        <taxon>Hyphomicrobiales</taxon>
        <taxon>Hyphomicrobiaceae</taxon>
        <taxon>Hyphomicrobium</taxon>
    </lineage>
</organism>
<evidence type="ECO:0000313" key="3">
    <source>
        <dbReference type="EMBL" id="SFV37360.1"/>
    </source>
</evidence>
<dbReference type="NCBIfam" id="TIGR02532">
    <property type="entry name" value="IV_pilin_GFxxxE"/>
    <property type="match status" value="1"/>
</dbReference>